<name>A0ABQ2N989_9ACTN</name>
<organism evidence="3 4">
    <name type="scientific">Nocardioides phosphati</name>
    <dbReference type="NCBI Taxonomy" id="1867775"/>
    <lineage>
        <taxon>Bacteria</taxon>
        <taxon>Bacillati</taxon>
        <taxon>Actinomycetota</taxon>
        <taxon>Actinomycetes</taxon>
        <taxon>Propionibacteriales</taxon>
        <taxon>Nocardioidaceae</taxon>
        <taxon>Nocardioides</taxon>
    </lineage>
</organism>
<feature type="region of interest" description="Disordered" evidence="1">
    <location>
        <begin position="1"/>
        <end position="23"/>
    </location>
</feature>
<evidence type="ECO:0008006" key="5">
    <source>
        <dbReference type="Google" id="ProtNLM"/>
    </source>
</evidence>
<evidence type="ECO:0000313" key="4">
    <source>
        <dbReference type="Proteomes" id="UP000655410"/>
    </source>
</evidence>
<keyword evidence="2" id="KW-0812">Transmembrane</keyword>
<evidence type="ECO:0000256" key="2">
    <source>
        <dbReference type="SAM" id="Phobius"/>
    </source>
</evidence>
<protein>
    <recommendedName>
        <fullName evidence="5">DUF4190 domain-containing protein</fullName>
    </recommendedName>
</protein>
<dbReference type="EMBL" id="BMNI01000002">
    <property type="protein sequence ID" value="GGO87944.1"/>
    <property type="molecule type" value="Genomic_DNA"/>
</dbReference>
<sequence length="224" mass="23128">MTTPPGLPPPLPPGPGSPFAPRPPVRAPYDGVSVAALASGLTCCAAPVAVVLGIVGLVRTTDGRRRGLWAAVTGLVLGVAGMVVWVVVLIGGTVALLGTTSEGDAVPGDCLDVTRAFDGTDVRWSDCYAPHDAEVLAAGRLGHVGAARAAELSGEAWCRKALEPALLDLIREKDLELGFSTDAVDPDVPEPGDAWICWAERSDHHKLEAPLVDRGSGPEPPQEA</sequence>
<keyword evidence="4" id="KW-1185">Reference proteome</keyword>
<keyword evidence="2" id="KW-1133">Transmembrane helix</keyword>
<dbReference type="Proteomes" id="UP000655410">
    <property type="component" value="Unassembled WGS sequence"/>
</dbReference>
<keyword evidence="2" id="KW-0472">Membrane</keyword>
<feature type="transmembrane region" description="Helical" evidence="2">
    <location>
        <begin position="34"/>
        <end position="58"/>
    </location>
</feature>
<comment type="caution">
    <text evidence="3">The sequence shown here is derived from an EMBL/GenBank/DDBJ whole genome shotgun (WGS) entry which is preliminary data.</text>
</comment>
<proteinExistence type="predicted"/>
<evidence type="ECO:0000256" key="1">
    <source>
        <dbReference type="SAM" id="MobiDB-lite"/>
    </source>
</evidence>
<dbReference type="RefSeq" id="WP_188783246.1">
    <property type="nucleotide sequence ID" value="NZ_BMNI01000002.1"/>
</dbReference>
<feature type="transmembrane region" description="Helical" evidence="2">
    <location>
        <begin position="70"/>
        <end position="97"/>
    </location>
</feature>
<accession>A0ABQ2N989</accession>
<evidence type="ECO:0000313" key="3">
    <source>
        <dbReference type="EMBL" id="GGO87944.1"/>
    </source>
</evidence>
<reference evidence="4" key="1">
    <citation type="journal article" date="2019" name="Int. J. Syst. Evol. Microbiol.">
        <title>The Global Catalogue of Microorganisms (GCM) 10K type strain sequencing project: providing services to taxonomists for standard genome sequencing and annotation.</title>
        <authorList>
            <consortium name="The Broad Institute Genomics Platform"/>
            <consortium name="The Broad Institute Genome Sequencing Center for Infectious Disease"/>
            <person name="Wu L."/>
            <person name="Ma J."/>
        </authorList>
    </citation>
    <scope>NUCLEOTIDE SEQUENCE [LARGE SCALE GENOMIC DNA]</scope>
    <source>
        <strain evidence="4">CGMCC 4.7371</strain>
    </source>
</reference>
<gene>
    <name evidence="3" type="ORF">GCM10011584_13770</name>
</gene>